<evidence type="ECO:0000313" key="1">
    <source>
        <dbReference type="EMBL" id="RWR30456.1"/>
    </source>
</evidence>
<accession>A0A443KCM6</accession>
<sequence>MAHITAHISPMPTIKAFFLGVREFRLSCTWADPARMQGDDYTALDEAYDAGRELAHRLTFRHFDN</sequence>
<name>A0A443KCM6_9RHOB</name>
<comment type="caution">
    <text evidence="1">The sequence shown here is derived from an EMBL/GenBank/DDBJ whole genome shotgun (WGS) entry which is preliminary data.</text>
</comment>
<protein>
    <submittedName>
        <fullName evidence="1">Uncharacterized protein</fullName>
    </submittedName>
</protein>
<dbReference type="RefSeq" id="WP_128232662.1">
    <property type="nucleotide sequence ID" value="NZ_SAUY01000015.1"/>
</dbReference>
<evidence type="ECO:0000313" key="2">
    <source>
        <dbReference type="Proteomes" id="UP000284451"/>
    </source>
</evidence>
<dbReference type="AlphaFoldDB" id="A0A443KCM6"/>
<dbReference type="Proteomes" id="UP000284451">
    <property type="component" value="Unassembled WGS sequence"/>
</dbReference>
<dbReference type="EMBL" id="SAUY01000015">
    <property type="protein sequence ID" value="RWR30456.1"/>
    <property type="molecule type" value="Genomic_DNA"/>
</dbReference>
<proteinExistence type="predicted"/>
<organism evidence="1 2">
    <name type="scientific">Paenirhodobacter populi</name>
    <dbReference type="NCBI Taxonomy" id="2306993"/>
    <lineage>
        <taxon>Bacteria</taxon>
        <taxon>Pseudomonadati</taxon>
        <taxon>Pseudomonadota</taxon>
        <taxon>Alphaproteobacteria</taxon>
        <taxon>Rhodobacterales</taxon>
        <taxon>Rhodobacter group</taxon>
        <taxon>Paenirhodobacter</taxon>
    </lineage>
</organism>
<reference evidence="1 2" key="2">
    <citation type="submission" date="2019-01" db="EMBL/GenBank/DDBJ databases">
        <authorList>
            <person name="Li Y."/>
        </authorList>
    </citation>
    <scope>NUCLEOTIDE SEQUENCE [LARGE SCALE GENOMIC DNA]</scope>
    <source>
        <strain evidence="1 2">07D10-4-3</strain>
    </source>
</reference>
<reference evidence="1 2" key="1">
    <citation type="submission" date="2019-01" db="EMBL/GenBank/DDBJ databases">
        <title>Sinorhodobacter populi sp. nov. isolated from the symptomatic bark tissue of Populus euramericana canker.</title>
        <authorList>
            <person name="Xu G."/>
        </authorList>
    </citation>
    <scope>NUCLEOTIDE SEQUENCE [LARGE SCALE GENOMIC DNA]</scope>
    <source>
        <strain evidence="1 2">07D10-4-3</strain>
    </source>
</reference>
<gene>
    <name evidence="1" type="ORF">D2T29_12350</name>
</gene>